<dbReference type="Proteomes" id="UP001600894">
    <property type="component" value="Unassembled WGS sequence"/>
</dbReference>
<evidence type="ECO:0000313" key="1">
    <source>
        <dbReference type="EMBL" id="GAA6267289.1"/>
    </source>
</evidence>
<dbReference type="EMBL" id="BAABXL010000001">
    <property type="protein sequence ID" value="GAA6267289.1"/>
    <property type="molecule type" value="Genomic_DNA"/>
</dbReference>
<name>A0ABQ0ATD7_9FIRM</name>
<protein>
    <submittedName>
        <fullName evidence="1">Uncharacterized protein</fullName>
    </submittedName>
</protein>
<dbReference type="RefSeq" id="WP_178301302.1">
    <property type="nucleotide sequence ID" value="NZ_BAABXL010000001.1"/>
</dbReference>
<organism evidence="1 2">
    <name type="scientific">Enterocloster alcoholdehydrogenati</name>
    <dbReference type="NCBI Taxonomy" id="2547410"/>
    <lineage>
        <taxon>Bacteria</taxon>
        <taxon>Bacillati</taxon>
        <taxon>Bacillota</taxon>
        <taxon>Clostridia</taxon>
        <taxon>Lachnospirales</taxon>
        <taxon>Lachnospiraceae</taxon>
        <taxon>Enterocloster</taxon>
    </lineage>
</organism>
<gene>
    <name evidence="1" type="ORF">F130042H8_03490</name>
</gene>
<proteinExistence type="predicted"/>
<accession>A0ABQ0ATD7</accession>
<sequence length="100" mass="11497">MTEKEIREAVKNKENYSSIVTYFKTLKILSETDLALLIDIIEEMSPEIYEHYRALQDIFREGIRTQLEGRDRAFSEPLAYAVKKGCATGTLLAEKYADCV</sequence>
<keyword evidence="2" id="KW-1185">Reference proteome</keyword>
<evidence type="ECO:0000313" key="2">
    <source>
        <dbReference type="Proteomes" id="UP001600894"/>
    </source>
</evidence>
<comment type="caution">
    <text evidence="1">The sequence shown here is derived from an EMBL/GenBank/DDBJ whole genome shotgun (WGS) entry which is preliminary data.</text>
</comment>
<reference evidence="1 2" key="1">
    <citation type="submission" date="2024-04" db="EMBL/GenBank/DDBJ databases">
        <title>Defined microbial consortia suppress multidrug-resistant proinflammatory Enterobacteriaceae via ecological control.</title>
        <authorList>
            <person name="Furuichi M."/>
            <person name="Kawaguchi T."/>
            <person name="Pust M."/>
            <person name="Yasuma K."/>
            <person name="Plichta D."/>
            <person name="Hasegawa N."/>
            <person name="Ohya T."/>
            <person name="Bhattarai S."/>
            <person name="Sasajima S."/>
            <person name="Aoto Y."/>
            <person name="Tuganbaev T."/>
            <person name="Yaginuma M."/>
            <person name="Ueda M."/>
            <person name="Okahashi N."/>
            <person name="Amafuji K."/>
            <person name="Kiridooshi Y."/>
            <person name="Sugita K."/>
            <person name="Strazar M."/>
            <person name="Skelly A."/>
            <person name="Suda W."/>
            <person name="Hattori M."/>
            <person name="Nakamoto N."/>
            <person name="Caballero S."/>
            <person name="Norman J."/>
            <person name="Olle B."/>
            <person name="Tanoue T."/>
            <person name="Arita M."/>
            <person name="Bucci V."/>
            <person name="Atarashi K."/>
            <person name="Xavier R."/>
            <person name="Honda K."/>
        </authorList>
    </citation>
    <scope>NUCLEOTIDE SEQUENCE [LARGE SCALE GENOMIC DNA]</scope>
    <source>
        <strain evidence="2">f13</strain>
    </source>
</reference>